<accession>A0A0K1NKW3</accession>
<evidence type="ECO:0000313" key="4">
    <source>
        <dbReference type="Proteomes" id="UP000060345"/>
    </source>
</evidence>
<gene>
    <name evidence="2" type="ORF">ADJ77_05615</name>
    <name evidence="3" type="ORF">J5A51_12690</name>
</gene>
<dbReference type="OrthoDB" id="1118003at2"/>
<dbReference type="EMBL" id="CP012074">
    <property type="protein sequence ID" value="AKU69685.1"/>
    <property type="molecule type" value="Genomic_DNA"/>
</dbReference>
<proteinExistence type="predicted"/>
<dbReference type="Proteomes" id="UP000060345">
    <property type="component" value="Chromosome 1"/>
</dbReference>
<dbReference type="Pfam" id="PF20351">
    <property type="entry name" value="DUF6646"/>
    <property type="match status" value="1"/>
</dbReference>
<dbReference type="EMBL" id="CP072370">
    <property type="protein sequence ID" value="QUB86908.1"/>
    <property type="molecule type" value="Genomic_DNA"/>
</dbReference>
<dbReference type="KEGG" id="pfus:ADJ77_05615"/>
<evidence type="ECO:0000256" key="1">
    <source>
        <dbReference type="SAM" id="SignalP"/>
    </source>
</evidence>
<keyword evidence="5" id="KW-1185">Reference proteome</keyword>
<dbReference type="RefSeq" id="WP_025079196.1">
    <property type="nucleotide sequence ID" value="NZ_BAKO01000055.1"/>
</dbReference>
<dbReference type="Proteomes" id="UP000682005">
    <property type="component" value="Chromosome 1"/>
</dbReference>
<dbReference type="STRING" id="1236517.ADJ77_05615"/>
<reference evidence="2 4" key="1">
    <citation type="submission" date="2015-07" db="EMBL/GenBank/DDBJ databases">
        <authorList>
            <person name="Noorani M."/>
        </authorList>
    </citation>
    <scope>NUCLEOTIDE SEQUENCE [LARGE SCALE GENOMIC DNA]</scope>
    <source>
        <strain evidence="2 4">W1435</strain>
    </source>
</reference>
<keyword evidence="1" id="KW-0732">Signal</keyword>
<organism evidence="2 4">
    <name type="scientific">Prevotella fusca JCM 17724</name>
    <dbReference type="NCBI Taxonomy" id="1236517"/>
    <lineage>
        <taxon>Bacteria</taxon>
        <taxon>Pseudomonadati</taxon>
        <taxon>Bacteroidota</taxon>
        <taxon>Bacteroidia</taxon>
        <taxon>Bacteroidales</taxon>
        <taxon>Prevotellaceae</taxon>
        <taxon>Prevotella</taxon>
    </lineage>
</organism>
<sequence length="175" mass="19199">MMKYVEKRCFCQWLLLLVCLLCVPRSAQAQAWDGEGDVKVYGGYANVGGKSGFELGTDYALSDFVSLGGQITYVSVKKHGDGDNSFLVGYDLSLMGNYHWSEVLKLPSVLDIYTGASVGLRTGGLQAGVRYNFSETFGLYGQVRQNLFKTFGDDEDYGPIYQGKTALSLGMTITF</sequence>
<reference evidence="3 5" key="2">
    <citation type="submission" date="2021-03" db="EMBL/GenBank/DDBJ databases">
        <title>Human Oral Microbial Genomes.</title>
        <authorList>
            <person name="Johnston C.D."/>
            <person name="Chen T."/>
            <person name="Dewhirst F.E."/>
        </authorList>
    </citation>
    <scope>NUCLEOTIDE SEQUENCE [LARGE SCALE GENOMIC DNA]</scope>
    <source>
        <strain evidence="3 5">W1435</strain>
    </source>
</reference>
<dbReference type="eggNOG" id="COG3637">
    <property type="taxonomic scope" value="Bacteria"/>
</dbReference>
<feature type="signal peptide" evidence="1">
    <location>
        <begin position="1"/>
        <end position="29"/>
    </location>
</feature>
<feature type="chain" id="PRO_5044544573" description="Outer membrane protein beta-barrel domain-containing protein" evidence="1">
    <location>
        <begin position="30"/>
        <end position="175"/>
    </location>
</feature>
<dbReference type="InterPro" id="IPR046588">
    <property type="entry name" value="DUF6646"/>
</dbReference>
<protein>
    <recommendedName>
        <fullName evidence="6">Outer membrane protein beta-barrel domain-containing protein</fullName>
    </recommendedName>
</protein>
<name>A0A0K1NKW3_9BACT</name>
<dbReference type="AlphaFoldDB" id="A0A0K1NKW3"/>
<evidence type="ECO:0008006" key="6">
    <source>
        <dbReference type="Google" id="ProtNLM"/>
    </source>
</evidence>
<evidence type="ECO:0000313" key="3">
    <source>
        <dbReference type="EMBL" id="QUB86908.1"/>
    </source>
</evidence>
<evidence type="ECO:0000313" key="2">
    <source>
        <dbReference type="EMBL" id="AKU69685.1"/>
    </source>
</evidence>
<evidence type="ECO:0000313" key="5">
    <source>
        <dbReference type="Proteomes" id="UP000682005"/>
    </source>
</evidence>